<sequence>MIPGAKGAEPVKGRCTRATQPHATKAQTINHFIAVIAGATKGNEYCHMQRSEKAPIALSNVAFNINLALMTAICIALWLPLPVAYCPAKMCGRSVRSP</sequence>
<keyword evidence="2" id="KW-0812">Transmembrane</keyword>
<gene>
    <name evidence="3" type="ORF">K504DRAFT_250996</name>
</gene>
<dbReference type="Proteomes" id="UP000799428">
    <property type="component" value="Unassembled WGS sequence"/>
</dbReference>
<evidence type="ECO:0000313" key="3">
    <source>
        <dbReference type="EMBL" id="KAF2710077.1"/>
    </source>
</evidence>
<keyword evidence="2" id="KW-1133">Transmembrane helix</keyword>
<dbReference type="EMBL" id="MU005769">
    <property type="protein sequence ID" value="KAF2710077.1"/>
    <property type="molecule type" value="Genomic_DNA"/>
</dbReference>
<evidence type="ECO:0000256" key="1">
    <source>
        <dbReference type="SAM" id="MobiDB-lite"/>
    </source>
</evidence>
<evidence type="ECO:0000256" key="2">
    <source>
        <dbReference type="SAM" id="Phobius"/>
    </source>
</evidence>
<evidence type="ECO:0000313" key="4">
    <source>
        <dbReference type="Proteomes" id="UP000799428"/>
    </source>
</evidence>
<organism evidence="3 4">
    <name type="scientific">Pleomassaria siparia CBS 279.74</name>
    <dbReference type="NCBI Taxonomy" id="1314801"/>
    <lineage>
        <taxon>Eukaryota</taxon>
        <taxon>Fungi</taxon>
        <taxon>Dikarya</taxon>
        <taxon>Ascomycota</taxon>
        <taxon>Pezizomycotina</taxon>
        <taxon>Dothideomycetes</taxon>
        <taxon>Pleosporomycetidae</taxon>
        <taxon>Pleosporales</taxon>
        <taxon>Pleomassariaceae</taxon>
        <taxon>Pleomassaria</taxon>
    </lineage>
</organism>
<feature type="region of interest" description="Disordered" evidence="1">
    <location>
        <begin position="1"/>
        <end position="21"/>
    </location>
</feature>
<keyword evidence="4" id="KW-1185">Reference proteome</keyword>
<accession>A0A6G1KCJ6</accession>
<reference evidence="3" key="1">
    <citation type="journal article" date="2020" name="Stud. Mycol.">
        <title>101 Dothideomycetes genomes: a test case for predicting lifestyles and emergence of pathogens.</title>
        <authorList>
            <person name="Haridas S."/>
            <person name="Albert R."/>
            <person name="Binder M."/>
            <person name="Bloem J."/>
            <person name="Labutti K."/>
            <person name="Salamov A."/>
            <person name="Andreopoulos B."/>
            <person name="Baker S."/>
            <person name="Barry K."/>
            <person name="Bills G."/>
            <person name="Bluhm B."/>
            <person name="Cannon C."/>
            <person name="Castanera R."/>
            <person name="Culley D."/>
            <person name="Daum C."/>
            <person name="Ezra D."/>
            <person name="Gonzalez J."/>
            <person name="Henrissat B."/>
            <person name="Kuo A."/>
            <person name="Liang C."/>
            <person name="Lipzen A."/>
            <person name="Lutzoni F."/>
            <person name="Magnuson J."/>
            <person name="Mondo S."/>
            <person name="Nolan M."/>
            <person name="Ohm R."/>
            <person name="Pangilinan J."/>
            <person name="Park H.-J."/>
            <person name="Ramirez L."/>
            <person name="Alfaro M."/>
            <person name="Sun H."/>
            <person name="Tritt A."/>
            <person name="Yoshinaga Y."/>
            <person name="Zwiers L.-H."/>
            <person name="Turgeon B."/>
            <person name="Goodwin S."/>
            <person name="Spatafora J."/>
            <person name="Crous P."/>
            <person name="Grigoriev I."/>
        </authorList>
    </citation>
    <scope>NUCLEOTIDE SEQUENCE</scope>
    <source>
        <strain evidence="3">CBS 279.74</strain>
    </source>
</reference>
<protein>
    <submittedName>
        <fullName evidence="3">Uncharacterized protein</fullName>
    </submittedName>
</protein>
<feature type="transmembrane region" description="Helical" evidence="2">
    <location>
        <begin position="57"/>
        <end position="81"/>
    </location>
</feature>
<proteinExistence type="predicted"/>
<name>A0A6G1KCJ6_9PLEO</name>
<dbReference type="AlphaFoldDB" id="A0A6G1KCJ6"/>
<keyword evidence="2" id="KW-0472">Membrane</keyword>